<dbReference type="EMBL" id="JALLBG020000313">
    <property type="protein sequence ID" value="KAL3756151.1"/>
    <property type="molecule type" value="Genomic_DNA"/>
</dbReference>
<sequence length="103" mass="10745">MSSARYSRLPIGLKPVGGGGTSSRPSPIWSIVPSTIGLTLRGGTDKPREWEEALAPGGELAVELVLSGDDATGMVEGGEDGEERTRTADEFHDHKQQGKKGGG</sequence>
<evidence type="ECO:0000313" key="3">
    <source>
        <dbReference type="Proteomes" id="UP001530293"/>
    </source>
</evidence>
<organism evidence="2 3">
    <name type="scientific">Discostella pseudostelligera</name>
    <dbReference type="NCBI Taxonomy" id="259834"/>
    <lineage>
        <taxon>Eukaryota</taxon>
        <taxon>Sar</taxon>
        <taxon>Stramenopiles</taxon>
        <taxon>Ochrophyta</taxon>
        <taxon>Bacillariophyta</taxon>
        <taxon>Coscinodiscophyceae</taxon>
        <taxon>Thalassiosirophycidae</taxon>
        <taxon>Stephanodiscales</taxon>
        <taxon>Stephanodiscaceae</taxon>
        <taxon>Discostella</taxon>
    </lineage>
</organism>
<name>A0ABD3LWQ3_9STRA</name>
<evidence type="ECO:0000313" key="2">
    <source>
        <dbReference type="EMBL" id="KAL3756151.1"/>
    </source>
</evidence>
<dbReference type="AlphaFoldDB" id="A0ABD3LWQ3"/>
<feature type="compositionally biased region" description="Basic and acidic residues" evidence="1">
    <location>
        <begin position="83"/>
        <end position="96"/>
    </location>
</feature>
<proteinExistence type="predicted"/>
<dbReference type="Proteomes" id="UP001530293">
    <property type="component" value="Unassembled WGS sequence"/>
</dbReference>
<protein>
    <submittedName>
        <fullName evidence="2">Uncharacterized protein</fullName>
    </submittedName>
</protein>
<evidence type="ECO:0000256" key="1">
    <source>
        <dbReference type="SAM" id="MobiDB-lite"/>
    </source>
</evidence>
<accession>A0ABD3LWQ3</accession>
<feature type="region of interest" description="Disordered" evidence="1">
    <location>
        <begin position="1"/>
        <end position="28"/>
    </location>
</feature>
<feature type="region of interest" description="Disordered" evidence="1">
    <location>
        <begin position="71"/>
        <end position="103"/>
    </location>
</feature>
<reference evidence="2 3" key="1">
    <citation type="submission" date="2024-10" db="EMBL/GenBank/DDBJ databases">
        <title>Updated reference genomes for cyclostephanoid diatoms.</title>
        <authorList>
            <person name="Roberts W.R."/>
            <person name="Alverson A.J."/>
        </authorList>
    </citation>
    <scope>NUCLEOTIDE SEQUENCE [LARGE SCALE GENOMIC DNA]</scope>
    <source>
        <strain evidence="2 3">AJA232-27</strain>
    </source>
</reference>
<keyword evidence="3" id="KW-1185">Reference proteome</keyword>
<comment type="caution">
    <text evidence="2">The sequence shown here is derived from an EMBL/GenBank/DDBJ whole genome shotgun (WGS) entry which is preliminary data.</text>
</comment>
<gene>
    <name evidence="2" type="ORF">ACHAWU_005655</name>
</gene>